<gene>
    <name evidence="6" type="ORF">FHX71_005505</name>
</gene>
<evidence type="ECO:0000256" key="4">
    <source>
        <dbReference type="ARBA" id="ARBA00048819"/>
    </source>
</evidence>
<dbReference type="InterPro" id="IPR006336">
    <property type="entry name" value="GCS2"/>
</dbReference>
<protein>
    <recommendedName>
        <fullName evidence="5">Putative glutamate--cysteine ligase 2</fullName>
        <ecNumber evidence="5">6.3.2.2</ecNumber>
    </recommendedName>
    <alternativeName>
        <fullName evidence="5">Gamma-glutamylcysteine synthetase 2</fullName>
        <shortName evidence="5">GCS 2</shortName>
        <shortName evidence="5">Gamma-GCS 2</shortName>
    </alternativeName>
</protein>
<dbReference type="RefSeq" id="WP_182620609.1">
    <property type="nucleotide sequence ID" value="NZ_BAAATF010000001.1"/>
</dbReference>
<comment type="function">
    <text evidence="5">ATP-dependent carboxylate-amine ligase which exhibits weak glutamate--cysteine ligase activity.</text>
</comment>
<organism evidence="6 7">
    <name type="scientific">Promicromonospora sukumoe</name>
    <dbReference type="NCBI Taxonomy" id="88382"/>
    <lineage>
        <taxon>Bacteria</taxon>
        <taxon>Bacillati</taxon>
        <taxon>Actinomycetota</taxon>
        <taxon>Actinomycetes</taxon>
        <taxon>Micrococcales</taxon>
        <taxon>Promicromonosporaceae</taxon>
        <taxon>Promicromonospora</taxon>
    </lineage>
</organism>
<dbReference type="GO" id="GO:0042398">
    <property type="term" value="P:modified amino acid biosynthetic process"/>
    <property type="evidence" value="ECO:0007669"/>
    <property type="project" value="InterPro"/>
</dbReference>
<dbReference type="InterPro" id="IPR050141">
    <property type="entry name" value="GCL_type2/YbdK_subfam"/>
</dbReference>
<dbReference type="GO" id="GO:0005524">
    <property type="term" value="F:ATP binding"/>
    <property type="evidence" value="ECO:0007669"/>
    <property type="project" value="UniProtKB-KW"/>
</dbReference>
<dbReference type="NCBIfam" id="NF010042">
    <property type="entry name" value="PRK13517.1-2"/>
    <property type="match status" value="1"/>
</dbReference>
<comment type="catalytic activity">
    <reaction evidence="4 5">
        <text>L-cysteine + L-glutamate + ATP = gamma-L-glutamyl-L-cysteine + ADP + phosphate + H(+)</text>
        <dbReference type="Rhea" id="RHEA:13285"/>
        <dbReference type="ChEBI" id="CHEBI:15378"/>
        <dbReference type="ChEBI" id="CHEBI:29985"/>
        <dbReference type="ChEBI" id="CHEBI:30616"/>
        <dbReference type="ChEBI" id="CHEBI:35235"/>
        <dbReference type="ChEBI" id="CHEBI:43474"/>
        <dbReference type="ChEBI" id="CHEBI:58173"/>
        <dbReference type="ChEBI" id="CHEBI:456216"/>
        <dbReference type="EC" id="6.3.2.2"/>
    </reaction>
</comment>
<proteinExistence type="inferred from homology"/>
<dbReference type="GO" id="GO:0004357">
    <property type="term" value="F:glutamate-cysteine ligase activity"/>
    <property type="evidence" value="ECO:0007669"/>
    <property type="project" value="UniProtKB-EC"/>
</dbReference>
<evidence type="ECO:0000256" key="1">
    <source>
        <dbReference type="ARBA" id="ARBA00022598"/>
    </source>
</evidence>
<evidence type="ECO:0000256" key="2">
    <source>
        <dbReference type="ARBA" id="ARBA00022741"/>
    </source>
</evidence>
<dbReference type="SUPFAM" id="SSF55931">
    <property type="entry name" value="Glutamine synthetase/guanido kinase"/>
    <property type="match status" value="1"/>
</dbReference>
<dbReference type="EC" id="6.3.2.2" evidence="5"/>
<dbReference type="AlphaFoldDB" id="A0A7W3PGZ4"/>
<accession>A0A7W3PGZ4</accession>
<sequence>MSSPARLGFGESPRSTVGLEWEIGLVEPGTADLCQAGPEVLEALARDGGNQRNGPGGLAPHVTGEYMKNTIELVSGVGRTVAEAGADLTTALDRVRSVTDPLGLDLIGGGTHPFARAADQEIGEKERYARIRERTGVWGAQLIIWGLHVHVGIEHRDKALPLMRGMLKYFPHLQALSAGSPYWAGEHSGYASNRSLLFQQIPSSGLPVAFRTWEELEAYAGDMLHIGAVEAFNEVHWDIRPSPTFGTLEVRVCDGPTNLTEALALGALVHCLVEHLSTQLDQGRDLVELPPWYVAENKFRSARYGLDATVILDAHGNQGPVVDAIGKLLVELEPVAHRLGCAAELAGVRDILVTGPSYLRQERVAAAHDGDLVPVARAMMAEMRAGRPLPG</sequence>
<keyword evidence="3 5" id="KW-0067">ATP-binding</keyword>
<evidence type="ECO:0000256" key="3">
    <source>
        <dbReference type="ARBA" id="ARBA00022840"/>
    </source>
</evidence>
<evidence type="ECO:0000313" key="6">
    <source>
        <dbReference type="EMBL" id="MBA8811498.1"/>
    </source>
</evidence>
<name>A0A7W3PGZ4_9MICO</name>
<evidence type="ECO:0000256" key="5">
    <source>
        <dbReference type="HAMAP-Rule" id="MF_01609"/>
    </source>
</evidence>
<keyword evidence="7" id="KW-1185">Reference proteome</keyword>
<keyword evidence="2 5" id="KW-0547">Nucleotide-binding</keyword>
<dbReference type="NCBIfam" id="NF010044">
    <property type="entry name" value="PRK13517.1-4"/>
    <property type="match status" value="1"/>
</dbReference>
<dbReference type="NCBIfam" id="TIGR02050">
    <property type="entry name" value="gshA_cyan_rel"/>
    <property type="match status" value="1"/>
</dbReference>
<evidence type="ECO:0000313" key="7">
    <source>
        <dbReference type="Proteomes" id="UP000540568"/>
    </source>
</evidence>
<comment type="caution">
    <text evidence="6">The sequence shown here is derived from an EMBL/GenBank/DDBJ whole genome shotgun (WGS) entry which is preliminary data.</text>
</comment>
<dbReference type="Gene3D" id="3.30.590.20">
    <property type="match status" value="1"/>
</dbReference>
<dbReference type="InterPro" id="IPR011793">
    <property type="entry name" value="YbdK"/>
</dbReference>
<dbReference type="Pfam" id="PF04107">
    <property type="entry name" value="GCS2"/>
    <property type="match status" value="1"/>
</dbReference>
<dbReference type="PANTHER" id="PTHR36510">
    <property type="entry name" value="GLUTAMATE--CYSTEINE LIGASE 2-RELATED"/>
    <property type="match status" value="1"/>
</dbReference>
<dbReference type="InterPro" id="IPR014746">
    <property type="entry name" value="Gln_synth/guanido_kin_cat_dom"/>
</dbReference>
<dbReference type="EMBL" id="JACGWV010000003">
    <property type="protein sequence ID" value="MBA8811498.1"/>
    <property type="molecule type" value="Genomic_DNA"/>
</dbReference>
<keyword evidence="1 5" id="KW-0436">Ligase</keyword>
<dbReference type="Proteomes" id="UP000540568">
    <property type="component" value="Unassembled WGS sequence"/>
</dbReference>
<dbReference type="PANTHER" id="PTHR36510:SF1">
    <property type="entry name" value="GLUTAMATE--CYSTEINE LIGASE 2-RELATED"/>
    <property type="match status" value="1"/>
</dbReference>
<reference evidence="6 7" key="1">
    <citation type="submission" date="2020-07" db="EMBL/GenBank/DDBJ databases">
        <title>Sequencing the genomes of 1000 actinobacteria strains.</title>
        <authorList>
            <person name="Klenk H.-P."/>
        </authorList>
    </citation>
    <scope>NUCLEOTIDE SEQUENCE [LARGE SCALE GENOMIC DNA]</scope>
    <source>
        <strain evidence="6 7">DSM 44121</strain>
    </source>
</reference>
<dbReference type="HAMAP" id="MF_01609">
    <property type="entry name" value="Glu_cys_ligase_2"/>
    <property type="match status" value="1"/>
</dbReference>
<comment type="similarity">
    <text evidence="5">Belongs to the glutamate--cysteine ligase type 2 family. YbdK subfamily.</text>
</comment>